<proteinExistence type="predicted"/>
<name>A0A9Q3G005_9BASI</name>
<keyword evidence="2" id="KW-1185">Reference proteome</keyword>
<gene>
    <name evidence="1" type="ORF">O181_086617</name>
</gene>
<dbReference type="AlphaFoldDB" id="A0A9Q3G005"/>
<evidence type="ECO:0000313" key="1">
    <source>
        <dbReference type="EMBL" id="MBW0546902.1"/>
    </source>
</evidence>
<evidence type="ECO:0000313" key="2">
    <source>
        <dbReference type="Proteomes" id="UP000765509"/>
    </source>
</evidence>
<accession>A0A9Q3G005</accession>
<sequence>MNISVNSVPCGTELLKISKLKPLVVINFTTKDPEVFRAPQQSGHIHLSGKPHPHIPYTSFITQSLSDWLKCFINAPQTENQIEEWKSSLSSKCSSKMWDVFQAKSWNRIMGTNRPQTNLNLVFSLFFNWFNPKGNQISRKQVSMGIIPLNFLNLPPMAQSYRIT</sequence>
<dbReference type="EMBL" id="AVOT02051934">
    <property type="protein sequence ID" value="MBW0546902.1"/>
    <property type="molecule type" value="Genomic_DNA"/>
</dbReference>
<organism evidence="1 2">
    <name type="scientific">Austropuccinia psidii MF-1</name>
    <dbReference type="NCBI Taxonomy" id="1389203"/>
    <lineage>
        <taxon>Eukaryota</taxon>
        <taxon>Fungi</taxon>
        <taxon>Dikarya</taxon>
        <taxon>Basidiomycota</taxon>
        <taxon>Pucciniomycotina</taxon>
        <taxon>Pucciniomycetes</taxon>
        <taxon>Pucciniales</taxon>
        <taxon>Sphaerophragmiaceae</taxon>
        <taxon>Austropuccinia</taxon>
    </lineage>
</organism>
<comment type="caution">
    <text evidence="1">The sequence shown here is derived from an EMBL/GenBank/DDBJ whole genome shotgun (WGS) entry which is preliminary data.</text>
</comment>
<protein>
    <submittedName>
        <fullName evidence="1">Uncharacterized protein</fullName>
    </submittedName>
</protein>
<dbReference type="Proteomes" id="UP000765509">
    <property type="component" value="Unassembled WGS sequence"/>
</dbReference>
<reference evidence="1" key="1">
    <citation type="submission" date="2021-03" db="EMBL/GenBank/DDBJ databases">
        <title>Draft genome sequence of rust myrtle Austropuccinia psidii MF-1, a brazilian biotype.</title>
        <authorList>
            <person name="Quecine M.C."/>
            <person name="Pachon D.M.R."/>
            <person name="Bonatelli M.L."/>
            <person name="Correr F.H."/>
            <person name="Franceschini L.M."/>
            <person name="Leite T.F."/>
            <person name="Margarido G.R.A."/>
            <person name="Almeida C.A."/>
            <person name="Ferrarezi J.A."/>
            <person name="Labate C.A."/>
        </authorList>
    </citation>
    <scope>NUCLEOTIDE SEQUENCE</scope>
    <source>
        <strain evidence="1">MF-1</strain>
    </source>
</reference>